<organism evidence="2 3">
    <name type="scientific">Thermococcus eurythermalis</name>
    <dbReference type="NCBI Taxonomy" id="1505907"/>
    <lineage>
        <taxon>Archaea</taxon>
        <taxon>Methanobacteriati</taxon>
        <taxon>Methanobacteriota</taxon>
        <taxon>Thermococci</taxon>
        <taxon>Thermococcales</taxon>
        <taxon>Thermococcaceae</taxon>
        <taxon>Thermococcus</taxon>
    </lineage>
</organism>
<evidence type="ECO:0000313" key="2">
    <source>
        <dbReference type="EMBL" id="AIU68971.1"/>
    </source>
</evidence>
<accession>A0A097QR72</accession>
<sequence>MDAVLKHELKRIKSSVRSWGILYIIVAIPLGVPLLRGLATKSWEAALPLFLVAVLGPSSLGRYKQDVKNGLIPGIFALPIEPWDIVRARALLSLTISLAVGALNAFVLWYVGRAVGNGGVSITPAIVAAALAGGVGSALISPSVWIKNVGVKMVSAFAMIVALIGSFLFISLLDATLLAWAISAILLGAGALCSINLKKEGIG</sequence>
<keyword evidence="3" id="KW-1185">Reference proteome</keyword>
<gene>
    <name evidence="2" type="ORF">TEU_00685</name>
</gene>
<feature type="transmembrane region" description="Helical" evidence="1">
    <location>
        <begin position="90"/>
        <end position="110"/>
    </location>
</feature>
<dbReference type="STRING" id="1505907.TEU_00685"/>
<dbReference type="RefSeq" id="WP_050001954.1">
    <property type="nucleotide sequence ID" value="NZ_CP008887.1"/>
</dbReference>
<dbReference type="AlphaFoldDB" id="A0A097QR72"/>
<name>A0A097QR72_9EURY</name>
<keyword evidence="1" id="KW-0812">Transmembrane</keyword>
<dbReference type="Proteomes" id="UP000029980">
    <property type="component" value="Chromosome"/>
</dbReference>
<feature type="transmembrane region" description="Helical" evidence="1">
    <location>
        <begin position="153"/>
        <end position="172"/>
    </location>
</feature>
<dbReference type="EMBL" id="CP008887">
    <property type="protein sequence ID" value="AIU68971.1"/>
    <property type="molecule type" value="Genomic_DNA"/>
</dbReference>
<feature type="transmembrane region" description="Helical" evidence="1">
    <location>
        <begin position="45"/>
        <end position="63"/>
    </location>
</feature>
<evidence type="ECO:0000313" key="3">
    <source>
        <dbReference type="Proteomes" id="UP000029980"/>
    </source>
</evidence>
<evidence type="ECO:0000256" key="1">
    <source>
        <dbReference type="SAM" id="Phobius"/>
    </source>
</evidence>
<feature type="transmembrane region" description="Helical" evidence="1">
    <location>
        <begin position="122"/>
        <end position="141"/>
    </location>
</feature>
<protein>
    <submittedName>
        <fullName evidence="2">Uncharacterized protein</fullName>
    </submittedName>
</protein>
<feature type="transmembrane region" description="Helical" evidence="1">
    <location>
        <begin position="178"/>
        <end position="197"/>
    </location>
</feature>
<dbReference type="OrthoDB" id="382956at2157"/>
<keyword evidence="1" id="KW-1133">Transmembrane helix</keyword>
<dbReference type="GeneID" id="25151946"/>
<reference evidence="2 3" key="1">
    <citation type="journal article" date="2015" name="Int. J. Syst. Evol. Microbiol.">
        <title>Thermococcus eurythermalis sp. nov., a conditional piezophilic hyperthermophilic archaeon with a wide temperature range isolated from an oil-immersed chimney in the Guaymas Basin.</title>
        <authorList>
            <person name="Zhao W."/>
            <person name="Zeng X."/>
            <person name="Xiao X."/>
        </authorList>
    </citation>
    <scope>NUCLEOTIDE SEQUENCE [LARGE SCALE GENOMIC DNA]</scope>
    <source>
        <strain evidence="2 3">A501</strain>
    </source>
</reference>
<proteinExistence type="predicted"/>
<feature type="transmembrane region" description="Helical" evidence="1">
    <location>
        <begin position="21"/>
        <end position="39"/>
    </location>
</feature>
<keyword evidence="1" id="KW-0472">Membrane</keyword>
<dbReference type="HOGENOM" id="CLU_1346469_0_0_2"/>
<dbReference type="KEGG" id="teu:TEU_00685"/>